<dbReference type="InterPro" id="IPR027417">
    <property type="entry name" value="P-loop_NTPase"/>
</dbReference>
<proteinExistence type="predicted"/>
<name>A0A3S8U9I3_9RHOB</name>
<dbReference type="AlphaFoldDB" id="A0A3S8U9I3"/>
<reference evidence="1 2" key="1">
    <citation type="submission" date="2018-12" db="EMBL/GenBank/DDBJ databases">
        <title>Complete genome sequencing of Tabrizicola sp. K13M18.</title>
        <authorList>
            <person name="Bae J.-W."/>
        </authorList>
    </citation>
    <scope>NUCLEOTIDE SEQUENCE [LARGE SCALE GENOMIC DNA]</scope>
    <source>
        <strain evidence="1 2">K13M18</strain>
    </source>
</reference>
<dbReference type="RefSeq" id="WP_125326440.1">
    <property type="nucleotide sequence ID" value="NZ_CP034328.1"/>
</dbReference>
<gene>
    <name evidence="1" type="ORF">EI545_16315</name>
</gene>
<dbReference type="Gene3D" id="3.40.50.300">
    <property type="entry name" value="P-loop containing nucleotide triphosphate hydrolases"/>
    <property type="match status" value="1"/>
</dbReference>
<evidence type="ECO:0008006" key="3">
    <source>
        <dbReference type="Google" id="ProtNLM"/>
    </source>
</evidence>
<dbReference type="OrthoDB" id="7630980at2"/>
<sequence>MSLPIKHHTTPWGDQPLTGPLTLQRGRLHEGCGPARLWLAVLLMAKSRGPVVWIRPGWWPERLNAAGLQPMADPARLLLVRAARDEAALWAAEETLRSGVVPLVIAEVTTPPGLTPVRRLHLAAAAGAEAARRDGGTAPLGLLLLPGQGGAPGVETRWHLAPAPSKRLLWSDGESWTLTRLRARLAPPARWHLTRDAKGHEGLEPLPAP</sequence>
<protein>
    <recommendedName>
        <fullName evidence="3">Translesion DNA synthesis-associated protein ImuA</fullName>
    </recommendedName>
</protein>
<evidence type="ECO:0000313" key="1">
    <source>
        <dbReference type="EMBL" id="AZL60248.1"/>
    </source>
</evidence>
<accession>A0A3S8U9I3</accession>
<dbReference type="EMBL" id="CP034328">
    <property type="protein sequence ID" value="AZL60248.1"/>
    <property type="molecule type" value="Genomic_DNA"/>
</dbReference>
<keyword evidence="2" id="KW-1185">Reference proteome</keyword>
<dbReference type="SUPFAM" id="SSF52540">
    <property type="entry name" value="P-loop containing nucleoside triphosphate hydrolases"/>
    <property type="match status" value="1"/>
</dbReference>
<dbReference type="KEGG" id="taw:EI545_16315"/>
<organism evidence="1 2">
    <name type="scientific">Tabrizicola piscis</name>
    <dbReference type="NCBI Taxonomy" id="2494374"/>
    <lineage>
        <taxon>Bacteria</taxon>
        <taxon>Pseudomonadati</taxon>
        <taxon>Pseudomonadota</taxon>
        <taxon>Alphaproteobacteria</taxon>
        <taxon>Rhodobacterales</taxon>
        <taxon>Paracoccaceae</taxon>
        <taxon>Tabrizicola</taxon>
    </lineage>
</organism>
<dbReference type="Proteomes" id="UP000282002">
    <property type="component" value="Chromosome"/>
</dbReference>
<evidence type="ECO:0000313" key="2">
    <source>
        <dbReference type="Proteomes" id="UP000282002"/>
    </source>
</evidence>